<dbReference type="EMBL" id="DF144210">
    <property type="protein sequence ID" value="GAA56291.1"/>
    <property type="molecule type" value="Genomic_DNA"/>
</dbReference>
<sequence length="622" mass="68838">MLFNTRSLLPKIHNLPVISAIAQPSVICVTETLLTDETPDTAISLPGYDIHRSDRKNSRGGGCAIYSKTELRATPFVDSSLEGNPETTRISTERTKRPVLVGCIYLPPAPSPDSIADLSRIVSTAHALPHTSKFLLGDFNLPDVSWSPTIGPIRYAALLAQLSVEGWSQRVRRLTRGLHTLDLIFSNDGHLATAAVRPCFPGSDHCVVSCNAVSYGQTVPLSPSLFHLLSPDILQAFSSTLASQNWDDFFLSTNTHRVCDIFYQNLLTALHLVSPVKRFHSNVSGHDRLLKILDAKIHRASREYRKSQDFSLLILISKLSTDRESLRVSLERREESTVLRTPSNPKSLSRLFRRRCIPNNHPIACLRFTDSGPVTDPVNIADHLNAYFASCYLPIPPNSEPLLTAASLQTLNGQGNHPTLSNVTISQADVSCLLLKIKDSVVPGADGLPPRVLRQGGQNIGILVLNLFAHSIYNGVVPLQWKKSIIHPHFKSGSRQTPSNYRGIHHTSLLMRTLERLVKGPLTKFLLANNAIDNRQYGFLSQRSRQNPGGPMMSLRLVTELNGAELIYSIETVDIEHTNEENFIPRGINPKSFVMCISTFPGLGVFVARKITTFILLVDRQS</sequence>
<dbReference type="Proteomes" id="UP000008909">
    <property type="component" value="Unassembled WGS sequence"/>
</dbReference>
<dbReference type="PANTHER" id="PTHR47510:SF3">
    <property type="entry name" value="ENDO_EXONUCLEASE_PHOSPHATASE DOMAIN-CONTAINING PROTEIN"/>
    <property type="match status" value="1"/>
</dbReference>
<evidence type="ECO:0000313" key="2">
    <source>
        <dbReference type="EMBL" id="GAA56291.1"/>
    </source>
</evidence>
<keyword evidence="3" id="KW-1185">Reference proteome</keyword>
<dbReference type="SUPFAM" id="SSF56219">
    <property type="entry name" value="DNase I-like"/>
    <property type="match status" value="1"/>
</dbReference>
<dbReference type="AlphaFoldDB" id="G7YTL1"/>
<organism evidence="2 3">
    <name type="scientific">Clonorchis sinensis</name>
    <name type="common">Chinese liver fluke</name>
    <dbReference type="NCBI Taxonomy" id="79923"/>
    <lineage>
        <taxon>Eukaryota</taxon>
        <taxon>Metazoa</taxon>
        <taxon>Spiralia</taxon>
        <taxon>Lophotrochozoa</taxon>
        <taxon>Platyhelminthes</taxon>
        <taxon>Trematoda</taxon>
        <taxon>Digenea</taxon>
        <taxon>Opisthorchiida</taxon>
        <taxon>Opisthorchiata</taxon>
        <taxon>Opisthorchiidae</taxon>
        <taxon>Clonorchis</taxon>
    </lineage>
</organism>
<accession>G7YTL1</accession>
<dbReference type="PANTHER" id="PTHR47510">
    <property type="entry name" value="REVERSE TRANSCRIPTASE DOMAIN-CONTAINING PROTEIN"/>
    <property type="match status" value="1"/>
</dbReference>
<proteinExistence type="predicted"/>
<dbReference type="InterPro" id="IPR005135">
    <property type="entry name" value="Endo/exonuclease/phosphatase"/>
</dbReference>
<dbReference type="GO" id="GO:0003824">
    <property type="term" value="F:catalytic activity"/>
    <property type="evidence" value="ECO:0007669"/>
    <property type="project" value="InterPro"/>
</dbReference>
<name>G7YTL1_CLOSI</name>
<dbReference type="Pfam" id="PF03372">
    <property type="entry name" value="Exo_endo_phos"/>
    <property type="match status" value="1"/>
</dbReference>
<reference key="2">
    <citation type="submission" date="2011-10" db="EMBL/GenBank/DDBJ databases">
        <title>The genome and transcriptome sequence of Clonorchis sinensis provide insights into the carcinogenic liver fluke.</title>
        <authorList>
            <person name="Wang X."/>
            <person name="Huang Y."/>
            <person name="Chen W."/>
            <person name="Liu H."/>
            <person name="Guo L."/>
            <person name="Chen Y."/>
            <person name="Luo F."/>
            <person name="Zhou W."/>
            <person name="Sun J."/>
            <person name="Mao Q."/>
            <person name="Liang P."/>
            <person name="Zhou C."/>
            <person name="Tian Y."/>
            <person name="Men J."/>
            <person name="Lv X."/>
            <person name="Huang L."/>
            <person name="Zhou J."/>
            <person name="Hu Y."/>
            <person name="Li R."/>
            <person name="Zhang F."/>
            <person name="Lei H."/>
            <person name="Li X."/>
            <person name="Hu X."/>
            <person name="Liang C."/>
            <person name="Xu J."/>
            <person name="Wu Z."/>
            <person name="Yu X."/>
        </authorList>
    </citation>
    <scope>NUCLEOTIDE SEQUENCE</scope>
    <source>
        <strain>Henan</strain>
    </source>
</reference>
<evidence type="ECO:0000313" key="3">
    <source>
        <dbReference type="Proteomes" id="UP000008909"/>
    </source>
</evidence>
<dbReference type="InterPro" id="IPR036691">
    <property type="entry name" value="Endo/exonu/phosph_ase_sf"/>
</dbReference>
<feature type="domain" description="Endonuclease/exonuclease/phosphatase" evidence="1">
    <location>
        <begin position="3"/>
        <end position="205"/>
    </location>
</feature>
<dbReference type="Gene3D" id="3.60.10.10">
    <property type="entry name" value="Endonuclease/exonuclease/phosphatase"/>
    <property type="match status" value="1"/>
</dbReference>
<reference evidence="2" key="1">
    <citation type="journal article" date="2011" name="Genome Biol.">
        <title>The draft genome of the carcinogenic human liver fluke Clonorchis sinensis.</title>
        <authorList>
            <person name="Wang X."/>
            <person name="Chen W."/>
            <person name="Huang Y."/>
            <person name="Sun J."/>
            <person name="Men J."/>
            <person name="Liu H."/>
            <person name="Luo F."/>
            <person name="Guo L."/>
            <person name="Lv X."/>
            <person name="Deng C."/>
            <person name="Zhou C."/>
            <person name="Fan Y."/>
            <person name="Li X."/>
            <person name="Huang L."/>
            <person name="Hu Y."/>
            <person name="Liang C."/>
            <person name="Hu X."/>
            <person name="Xu J."/>
            <person name="Yu X."/>
        </authorList>
    </citation>
    <scope>NUCLEOTIDE SEQUENCE [LARGE SCALE GENOMIC DNA]</scope>
    <source>
        <strain evidence="2">Henan</strain>
    </source>
</reference>
<evidence type="ECO:0000259" key="1">
    <source>
        <dbReference type="Pfam" id="PF03372"/>
    </source>
</evidence>
<protein>
    <recommendedName>
        <fullName evidence="1">Endonuclease/exonuclease/phosphatase domain-containing protein</fullName>
    </recommendedName>
</protein>
<gene>
    <name evidence="2" type="ORF">CLF_110521</name>
</gene>